<feature type="transmembrane region" description="Helical" evidence="6">
    <location>
        <begin position="247"/>
        <end position="269"/>
    </location>
</feature>
<dbReference type="STRING" id="64144.ENSATEP00000003183"/>
<evidence type="ECO:0000256" key="2">
    <source>
        <dbReference type="ARBA" id="ARBA00022729"/>
    </source>
</evidence>
<dbReference type="GO" id="GO:0005886">
    <property type="term" value="C:plasma membrane"/>
    <property type="evidence" value="ECO:0007669"/>
    <property type="project" value="TreeGrafter"/>
</dbReference>
<dbReference type="InterPro" id="IPR036116">
    <property type="entry name" value="FN3_sf"/>
</dbReference>
<evidence type="ECO:0000313" key="11">
    <source>
        <dbReference type="Proteomes" id="UP000265040"/>
    </source>
</evidence>
<evidence type="ECO:0000259" key="8">
    <source>
        <dbReference type="Pfam" id="PF01108"/>
    </source>
</evidence>
<feature type="domain" description="Interferon/interleukin receptor" evidence="9">
    <location>
        <begin position="131"/>
        <end position="236"/>
    </location>
</feature>
<dbReference type="Pfam" id="PF01108">
    <property type="entry name" value="Tissue_fac"/>
    <property type="match status" value="1"/>
</dbReference>
<dbReference type="Proteomes" id="UP000265040">
    <property type="component" value="Chromosome 24"/>
</dbReference>
<keyword evidence="3" id="KW-1015">Disulfide bond</keyword>
<dbReference type="RefSeq" id="XP_026197774.1">
    <property type="nucleotide sequence ID" value="XM_026341989.1"/>
</dbReference>
<dbReference type="OMA" id="DYNTEYC"/>
<sequence length="675" mass="75348">MWKMWTVFVFLILGLLRCSVSSSLPSPINVVFSSVNLKNVLSWSPGNGTPSDTHFTVQYAIYGDTVETSKGKQVHWRAVRQCTKIVRNWCDLSNETWDIDQGYYAKVRAVGWKTSSKWALTHRRFDPKLDTIFGPPLVSVEIQNDSATVTLKGPMRYLPNNNMPVVSMASVYPYMAYNLSIHNARCGTTHNILLESSSYKFHLMEYDTEYCFSAKARFLSMPVQCHSSEWLCITTPQDPVIGQLQRVVVSIVVPSLCACALLLVGYFLCNYLMGKGQKSPYILNPPTFHPPPLMFPNPENLNTILMIIKPSSDKEPLGPVNCPDPPPSYSPQRSETPSEPKESSGDSLVDYGFVGIAPKINVIREEEEREKGHGRGDDENELKAKCQKCGAQNSYMKKEWTVEDSQFTGFYAAQARPCLPLRSTIVPIHTQTEMCTPAQAHAWSQLNSGLLTKTQGISKSRECTGLFINKNPQTGLFHIPLSVQTNKEAGMGGNARVADEKLDGDAEGGSKSEKVPLLSAYASQNAADMPPFHTEQSDFLPDDYGVLRLATAQSVVEEEEDDDDYYEEEEGTICINWDNETRKLVLPKADIRSNKQRDRDGLMQGETGRKEWLSGEDEEVKVTKGVLRLENLFVRQPSEEEEAAGAPREMGGGGATGCEEDNFMTKWNLVILEDQ</sequence>
<evidence type="ECO:0000256" key="3">
    <source>
        <dbReference type="ARBA" id="ARBA00023157"/>
    </source>
</evidence>
<evidence type="ECO:0000256" key="1">
    <source>
        <dbReference type="ARBA" id="ARBA00005399"/>
    </source>
</evidence>
<keyword evidence="4" id="KW-0675">Receptor</keyword>
<dbReference type="InterPro" id="IPR050650">
    <property type="entry name" value="Type-II_Cytokine-TF_Rcpt"/>
</dbReference>
<dbReference type="FunCoup" id="A0A3Q1HE71">
    <property type="interactions" value="331"/>
</dbReference>
<evidence type="ECO:0008006" key="12">
    <source>
        <dbReference type="Google" id="ProtNLM"/>
    </source>
</evidence>
<dbReference type="InterPro" id="IPR003961">
    <property type="entry name" value="FN3_dom"/>
</dbReference>
<dbReference type="FunFam" id="2.60.40.10:FF:000348">
    <property type="entry name" value="Interleukin 20 receptor subunit alpha"/>
    <property type="match status" value="1"/>
</dbReference>
<keyword evidence="11" id="KW-1185">Reference proteome</keyword>
<dbReference type="AlphaFoldDB" id="A0A3Q1HE71"/>
<dbReference type="InterPro" id="IPR013783">
    <property type="entry name" value="Ig-like_fold"/>
</dbReference>
<accession>A0A3Q1HE71</accession>
<dbReference type="InParanoid" id="A0A3Q1HE71"/>
<feature type="region of interest" description="Disordered" evidence="5">
    <location>
        <begin position="315"/>
        <end position="349"/>
    </location>
</feature>
<evidence type="ECO:0000259" key="9">
    <source>
        <dbReference type="Pfam" id="PF09294"/>
    </source>
</evidence>
<evidence type="ECO:0000313" key="10">
    <source>
        <dbReference type="Ensembl" id="ENSATEP00000003183.1"/>
    </source>
</evidence>
<protein>
    <recommendedName>
        <fullName evidence="12">Fibronectin type-III domain-containing protein</fullName>
    </recommendedName>
</protein>
<dbReference type="PANTHER" id="PTHR20859:SF86">
    <property type="entry name" value="INTERLEUKIN-20 RECEPTOR SUBUNIT ALPHA"/>
    <property type="match status" value="1"/>
</dbReference>
<dbReference type="InterPro" id="IPR015373">
    <property type="entry name" value="Interferon/interleukin_rcp_dom"/>
</dbReference>
<keyword evidence="6" id="KW-1133">Transmembrane helix</keyword>
<dbReference type="Ensembl" id="ENSATET00000003212.3">
    <property type="protein sequence ID" value="ENSATEP00000003183.1"/>
    <property type="gene ID" value="ENSATEG00000002266.3"/>
</dbReference>
<dbReference type="SUPFAM" id="SSF49265">
    <property type="entry name" value="Fibronectin type III"/>
    <property type="match status" value="2"/>
</dbReference>
<proteinExistence type="inferred from homology"/>
<evidence type="ECO:0000256" key="6">
    <source>
        <dbReference type="SAM" id="Phobius"/>
    </source>
</evidence>
<dbReference type="Gene3D" id="2.60.40.10">
    <property type="entry name" value="Immunoglobulins"/>
    <property type="match status" value="2"/>
</dbReference>
<evidence type="ECO:0000256" key="7">
    <source>
        <dbReference type="SAM" id="SignalP"/>
    </source>
</evidence>
<feature type="domain" description="Fibronectin type-III" evidence="8">
    <location>
        <begin position="7"/>
        <end position="118"/>
    </location>
</feature>
<evidence type="ECO:0000256" key="5">
    <source>
        <dbReference type="SAM" id="MobiDB-lite"/>
    </source>
</evidence>
<keyword evidence="6" id="KW-0812">Transmembrane</keyword>
<name>A0A3Q1HE71_ANATE</name>
<dbReference type="OrthoDB" id="9909056at2759"/>
<feature type="chain" id="PRO_5018773479" description="Fibronectin type-III domain-containing protein" evidence="7">
    <location>
        <begin position="22"/>
        <end position="675"/>
    </location>
</feature>
<reference evidence="10" key="1">
    <citation type="submission" date="2021-04" db="EMBL/GenBank/DDBJ databases">
        <authorList>
            <consortium name="Wellcome Sanger Institute Data Sharing"/>
        </authorList>
    </citation>
    <scope>NUCLEOTIDE SEQUENCE [LARGE SCALE GENOMIC DNA]</scope>
</reference>
<comment type="similarity">
    <text evidence="1">Belongs to the type II cytokine receptor family.</text>
</comment>
<gene>
    <name evidence="10" type="primary">IL20RA</name>
</gene>
<dbReference type="GO" id="GO:0004896">
    <property type="term" value="F:cytokine receptor activity"/>
    <property type="evidence" value="ECO:0007669"/>
    <property type="project" value="TreeGrafter"/>
</dbReference>
<keyword evidence="2 7" id="KW-0732">Signal</keyword>
<evidence type="ECO:0000256" key="4">
    <source>
        <dbReference type="ARBA" id="ARBA00023170"/>
    </source>
</evidence>
<feature type="region of interest" description="Disordered" evidence="5">
    <location>
        <begin position="636"/>
        <end position="660"/>
    </location>
</feature>
<dbReference type="PANTHER" id="PTHR20859">
    <property type="entry name" value="INTERFERON/INTERLEUKIN RECEPTOR"/>
    <property type="match status" value="1"/>
</dbReference>
<reference evidence="10" key="2">
    <citation type="submission" date="2025-08" db="UniProtKB">
        <authorList>
            <consortium name="Ensembl"/>
        </authorList>
    </citation>
    <scope>IDENTIFICATION</scope>
</reference>
<dbReference type="GeneID" id="113149737"/>
<dbReference type="Pfam" id="PF09294">
    <property type="entry name" value="Interfer-bind"/>
    <property type="match status" value="1"/>
</dbReference>
<feature type="signal peptide" evidence="7">
    <location>
        <begin position="1"/>
        <end position="21"/>
    </location>
</feature>
<keyword evidence="6" id="KW-0472">Membrane</keyword>
<reference evidence="10" key="3">
    <citation type="submission" date="2025-09" db="UniProtKB">
        <authorList>
            <consortium name="Ensembl"/>
        </authorList>
    </citation>
    <scope>IDENTIFICATION</scope>
</reference>
<dbReference type="GeneTree" id="ENSGT00940000157314"/>
<organism evidence="10 11">
    <name type="scientific">Anabas testudineus</name>
    <name type="common">Climbing perch</name>
    <name type="synonym">Anthias testudineus</name>
    <dbReference type="NCBI Taxonomy" id="64144"/>
    <lineage>
        <taxon>Eukaryota</taxon>
        <taxon>Metazoa</taxon>
        <taxon>Chordata</taxon>
        <taxon>Craniata</taxon>
        <taxon>Vertebrata</taxon>
        <taxon>Euteleostomi</taxon>
        <taxon>Actinopterygii</taxon>
        <taxon>Neopterygii</taxon>
        <taxon>Teleostei</taxon>
        <taxon>Neoteleostei</taxon>
        <taxon>Acanthomorphata</taxon>
        <taxon>Anabantaria</taxon>
        <taxon>Anabantiformes</taxon>
        <taxon>Anabantoidei</taxon>
        <taxon>Anabantidae</taxon>
        <taxon>Anabas</taxon>
    </lineage>
</organism>